<accession>A0A2J0PFA6</accession>
<evidence type="ECO:0000256" key="1">
    <source>
        <dbReference type="SAM" id="SignalP"/>
    </source>
</evidence>
<dbReference type="NCBIfam" id="NF011829">
    <property type="entry name" value="PRK15301.1"/>
    <property type="match status" value="1"/>
</dbReference>
<dbReference type="AlphaFoldDB" id="A0A2J0PFA6"/>
<dbReference type="Proteomes" id="UP000230495">
    <property type="component" value="Unassembled WGS sequence"/>
</dbReference>
<organism evidence="2">
    <name type="scientific">Enterobacter kobei</name>
    <dbReference type="NCBI Taxonomy" id="208224"/>
    <lineage>
        <taxon>Bacteria</taxon>
        <taxon>Pseudomonadati</taxon>
        <taxon>Pseudomonadota</taxon>
        <taxon>Gammaproteobacteria</taxon>
        <taxon>Enterobacterales</taxon>
        <taxon>Enterobacteriaceae</taxon>
        <taxon>Enterobacter</taxon>
        <taxon>Enterobacter cloacae complex</taxon>
    </lineage>
</organism>
<evidence type="ECO:0000313" key="3">
    <source>
        <dbReference type="Proteomes" id="UP000230495"/>
    </source>
</evidence>
<keyword evidence="1" id="KW-0732">Signal</keyword>
<dbReference type="OrthoDB" id="9009992at2"/>
<evidence type="ECO:0000313" key="2">
    <source>
        <dbReference type="EMBL" id="PJD71418.1"/>
    </source>
</evidence>
<comment type="caution">
    <text evidence="2">The sequence shown here is derived from an EMBL/GenBank/DDBJ whole genome shotgun (WGS) entry which is preliminary data.</text>
</comment>
<reference evidence="2 3" key="1">
    <citation type="journal article" date="2017" name="J. Antimicrob. Chemother.">
        <title>Characterization of the population structure, drug resistance mechanisms and plasmids of the community-associated Enterobacter cloacae complex in China.</title>
        <authorList>
            <person name="Zhou K."/>
            <person name="Yu W."/>
            <person name="Cao X."/>
            <person name="Shen P."/>
            <person name="Lu H."/>
            <person name="Luo Q."/>
            <person name="Rossen J.W.A."/>
            <person name="Xiao Y."/>
        </authorList>
    </citation>
    <scope>NUCLEOTIDE SEQUENCE [LARGE SCALE GENOMIC DNA]</scope>
    <source>
        <strain evidence="2">ECC1097</strain>
    </source>
</reference>
<dbReference type="EMBL" id="NEEU01000015">
    <property type="protein sequence ID" value="PJD71418.1"/>
    <property type="molecule type" value="Genomic_DNA"/>
</dbReference>
<feature type="chain" id="PRO_5014339344" evidence="1">
    <location>
        <begin position="24"/>
        <end position="186"/>
    </location>
</feature>
<proteinExistence type="predicted"/>
<name>A0A2J0PFA6_9ENTR</name>
<sequence length="186" mass="20488">MNSRHLSGLVALLMLGMTGVTHAEDCQISLSQPVVDYHEMRRDTIEATQQDWHKMADRDITVNVFCPQTQQMVVLLRGTAGDKGRFLFGQSGGVAVKIDNMTVDGKSYSVGKTVDQLNFTPENGTPTPLYLRNNEAVIALENNQVPSGQQMSFNVTLSPVLNDSAFSHLTDQTTLESDLSWSLLTK</sequence>
<dbReference type="InterPro" id="IPR059221">
    <property type="entry name" value="Hypothethical_fimbrial"/>
</dbReference>
<protein>
    <submittedName>
        <fullName evidence="2">Uncharacterized protein</fullName>
    </submittedName>
</protein>
<feature type="signal peptide" evidence="1">
    <location>
        <begin position="1"/>
        <end position="23"/>
    </location>
</feature>
<dbReference type="RefSeq" id="WP_100126873.1">
    <property type="nucleotide sequence ID" value="NZ_NEET01000016.1"/>
</dbReference>
<gene>
    <name evidence="2" type="ORF">B9Q37_17135</name>
</gene>